<dbReference type="EMBL" id="CM044707">
    <property type="protein sequence ID" value="KAI5652699.1"/>
    <property type="molecule type" value="Genomic_DNA"/>
</dbReference>
<evidence type="ECO:0000313" key="1">
    <source>
        <dbReference type="EMBL" id="KAI5652699.1"/>
    </source>
</evidence>
<reference evidence="2" key="1">
    <citation type="journal article" date="2023" name="Nat. Plants">
        <title>Single-cell RNA sequencing provides a high-resolution roadmap for understanding the multicellular compartmentation of specialized metabolism.</title>
        <authorList>
            <person name="Sun S."/>
            <person name="Shen X."/>
            <person name="Li Y."/>
            <person name="Li Y."/>
            <person name="Wang S."/>
            <person name="Li R."/>
            <person name="Zhang H."/>
            <person name="Shen G."/>
            <person name="Guo B."/>
            <person name="Wei J."/>
            <person name="Xu J."/>
            <person name="St-Pierre B."/>
            <person name="Chen S."/>
            <person name="Sun C."/>
        </authorList>
    </citation>
    <scope>NUCLEOTIDE SEQUENCE [LARGE SCALE GENOMIC DNA]</scope>
</reference>
<keyword evidence="2" id="KW-1185">Reference proteome</keyword>
<evidence type="ECO:0000313" key="2">
    <source>
        <dbReference type="Proteomes" id="UP001060085"/>
    </source>
</evidence>
<sequence>MAERRELGFPKHGVCSLKEQVARKTLRNVRLQGHTYVDLRKDGKREVFFCTLCLAPCYSDSVLFKHLHGNLHTERLAVARATLLKPNPWPFNDGMIFFNDLPDEDKSLPVTSADQIPILDTQSNLENPLAIVSWQKNLGSDENHSQISLNRGVLHEVPNVNEDRVGYHLVIPGVLWKNEVSSLEVTYVGVAQIAARFVEKDGFLDDFHRIWCEWFGRMDSGNEGSHVVLEHDFAVVTFSYNYNLGRKGLIDDIKYLLPSSPHSESEDNSGSRNRKRKSFSDPEDVSEFMGNQYDSSGEESQSSNSLNAKVLLDGYDDQLLHARVLKSKTMRRELRRQQSVAAERMCDICQQKMLPGKDVAALLNRKTGRLACSSRNLTGAFHVFHVSCLIHWILLCELEIYAKQLDAPKVKRRSRKKAGGKRKGKGKNEEIKANRQICSAFCPECQGTGINIESDELEKPTVPLSEIFKYKIKANDACKAWFKSPELLQNCSLGFYFPPQSEIISQEKVSPLKLLPFYRANESRLCSPNNGSLF</sequence>
<protein>
    <submittedName>
        <fullName evidence="1">Uncharacterized protein</fullName>
    </submittedName>
</protein>
<proteinExistence type="predicted"/>
<dbReference type="Proteomes" id="UP001060085">
    <property type="component" value="Linkage Group LG07"/>
</dbReference>
<accession>A0ACB9ZWG8</accession>
<comment type="caution">
    <text evidence="1">The sequence shown here is derived from an EMBL/GenBank/DDBJ whole genome shotgun (WGS) entry which is preliminary data.</text>
</comment>
<gene>
    <name evidence="1" type="ORF">M9H77_29886</name>
</gene>
<name>A0ACB9ZWG8_CATRO</name>
<organism evidence="1 2">
    <name type="scientific">Catharanthus roseus</name>
    <name type="common">Madagascar periwinkle</name>
    <name type="synonym">Vinca rosea</name>
    <dbReference type="NCBI Taxonomy" id="4058"/>
    <lineage>
        <taxon>Eukaryota</taxon>
        <taxon>Viridiplantae</taxon>
        <taxon>Streptophyta</taxon>
        <taxon>Embryophyta</taxon>
        <taxon>Tracheophyta</taxon>
        <taxon>Spermatophyta</taxon>
        <taxon>Magnoliopsida</taxon>
        <taxon>eudicotyledons</taxon>
        <taxon>Gunneridae</taxon>
        <taxon>Pentapetalae</taxon>
        <taxon>asterids</taxon>
        <taxon>lamiids</taxon>
        <taxon>Gentianales</taxon>
        <taxon>Apocynaceae</taxon>
        <taxon>Rauvolfioideae</taxon>
        <taxon>Vinceae</taxon>
        <taxon>Catharanthinae</taxon>
        <taxon>Catharanthus</taxon>
    </lineage>
</organism>